<feature type="compositionally biased region" description="Acidic residues" evidence="1">
    <location>
        <begin position="19"/>
        <end position="28"/>
    </location>
</feature>
<feature type="compositionally biased region" description="Polar residues" evidence="1">
    <location>
        <begin position="46"/>
        <end position="60"/>
    </location>
</feature>
<feature type="compositionally biased region" description="Low complexity" evidence="1">
    <location>
        <begin position="97"/>
        <end position="114"/>
    </location>
</feature>
<feature type="compositionally biased region" description="Acidic residues" evidence="1">
    <location>
        <begin position="115"/>
        <end position="124"/>
    </location>
</feature>
<accession>A0AA89BT94</accession>
<reference evidence="2" key="1">
    <citation type="submission" date="2019-08" db="EMBL/GenBank/DDBJ databases">
        <title>The improved chromosome-level genome for the pearl oyster Pinctada fucata martensii using PacBio sequencing and Hi-C.</title>
        <authorList>
            <person name="Zheng Z."/>
        </authorList>
    </citation>
    <scope>NUCLEOTIDE SEQUENCE</scope>
    <source>
        <strain evidence="2">ZZ-2019</strain>
        <tissue evidence="2">Adductor muscle</tissue>
    </source>
</reference>
<feature type="region of interest" description="Disordered" evidence="1">
    <location>
        <begin position="46"/>
        <end position="124"/>
    </location>
</feature>
<evidence type="ECO:0000256" key="1">
    <source>
        <dbReference type="SAM" id="MobiDB-lite"/>
    </source>
</evidence>
<sequence length="491" mass="54512">MQKSSVSGKERKAPLATFDTEDLGEGEECILPLNNTPMLRVEKAETSLNCGCSDSENNDTGGEFSFGSESASARSMNTNYRKFSNGNESQCSQTQENGSNSSVGGNFSKGNNSDSDSDSSESDSEYIRSGYISVNQGKVFHRNAKHYIDSHEAQRSVLNQENYSSSDSTPFSSPILPRVSITSLLSELQNEKVQSKRKALEKRIQRLQVTNTPVERPRSTTPINIHTFDEYKEFDSPEKSNCLDGAEKLKIKLPGEEFSPKIRSPRKSRSTRKDCSMFNFNEDHLFSKTTSALIVQKDNDTGLSPKRILLPPALSPSSSPIRSPSLGQKTENIQGDHTVGNVNSDFSQVSAQGDKFCTWDAFSEASGLKRNSNPWNDKSDAPSSNVAQNFFKSDAKNNTQTDQNTPDITINIDSTDHADTKSSREFAQSICDKLFSENDEVLTVQIAEIRGEQFCDISCDDNREHCLNSAMKKKEEIDKNIEVWCTSYSKL</sequence>
<dbReference type="EMBL" id="VSWD01000009">
    <property type="protein sequence ID" value="KAK3093625.1"/>
    <property type="molecule type" value="Genomic_DNA"/>
</dbReference>
<protein>
    <submittedName>
        <fullName evidence="2">Uncharacterized protein</fullName>
    </submittedName>
</protein>
<evidence type="ECO:0000313" key="3">
    <source>
        <dbReference type="Proteomes" id="UP001186944"/>
    </source>
</evidence>
<organism evidence="2 3">
    <name type="scientific">Pinctada imbricata</name>
    <name type="common">Atlantic pearl-oyster</name>
    <name type="synonym">Pinctada martensii</name>
    <dbReference type="NCBI Taxonomy" id="66713"/>
    <lineage>
        <taxon>Eukaryota</taxon>
        <taxon>Metazoa</taxon>
        <taxon>Spiralia</taxon>
        <taxon>Lophotrochozoa</taxon>
        <taxon>Mollusca</taxon>
        <taxon>Bivalvia</taxon>
        <taxon>Autobranchia</taxon>
        <taxon>Pteriomorphia</taxon>
        <taxon>Pterioida</taxon>
        <taxon>Pterioidea</taxon>
        <taxon>Pteriidae</taxon>
        <taxon>Pinctada</taxon>
    </lineage>
</organism>
<feature type="region of interest" description="Disordered" evidence="1">
    <location>
        <begin position="310"/>
        <end position="345"/>
    </location>
</feature>
<feature type="compositionally biased region" description="Low complexity" evidence="1">
    <location>
        <begin position="61"/>
        <end position="73"/>
    </location>
</feature>
<comment type="caution">
    <text evidence="2">The sequence shown here is derived from an EMBL/GenBank/DDBJ whole genome shotgun (WGS) entry which is preliminary data.</text>
</comment>
<feature type="compositionally biased region" description="Polar residues" evidence="1">
    <location>
        <begin position="74"/>
        <end position="96"/>
    </location>
</feature>
<name>A0AA89BT94_PINIB</name>
<keyword evidence="3" id="KW-1185">Reference proteome</keyword>
<feature type="compositionally biased region" description="Polar residues" evidence="1">
    <location>
        <begin position="327"/>
        <end position="345"/>
    </location>
</feature>
<feature type="region of interest" description="Disordered" evidence="1">
    <location>
        <begin position="394"/>
        <end position="419"/>
    </location>
</feature>
<feature type="compositionally biased region" description="Low complexity" evidence="1">
    <location>
        <begin position="310"/>
        <end position="326"/>
    </location>
</feature>
<feature type="region of interest" description="Disordered" evidence="1">
    <location>
        <begin position="1"/>
        <end position="28"/>
    </location>
</feature>
<feature type="compositionally biased region" description="Polar residues" evidence="1">
    <location>
        <begin position="394"/>
        <end position="413"/>
    </location>
</feature>
<dbReference type="Proteomes" id="UP001186944">
    <property type="component" value="Unassembled WGS sequence"/>
</dbReference>
<dbReference type="AlphaFoldDB" id="A0AA89BT94"/>
<gene>
    <name evidence="2" type="ORF">FSP39_018277</name>
</gene>
<evidence type="ECO:0000313" key="2">
    <source>
        <dbReference type="EMBL" id="KAK3093625.1"/>
    </source>
</evidence>
<proteinExistence type="predicted"/>